<comment type="caution">
    <text evidence="5">Lacks conserved residue(s) required for the propagation of feature annotation.</text>
</comment>
<dbReference type="InterPro" id="IPR022684">
    <property type="entry name" value="Calpain_cysteine_protease"/>
</dbReference>
<evidence type="ECO:0000256" key="2">
    <source>
        <dbReference type="ARBA" id="ARBA00022670"/>
    </source>
</evidence>
<dbReference type="PRINTS" id="PR00704">
    <property type="entry name" value="CALPAIN"/>
</dbReference>
<evidence type="ECO:0000256" key="3">
    <source>
        <dbReference type="ARBA" id="ARBA00022801"/>
    </source>
</evidence>
<evidence type="ECO:0000256" key="6">
    <source>
        <dbReference type="SAM" id="MobiDB-lite"/>
    </source>
</evidence>
<dbReference type="Pfam" id="PF00648">
    <property type="entry name" value="Peptidase_C2"/>
    <property type="match status" value="1"/>
</dbReference>
<dbReference type="PROSITE" id="PS50203">
    <property type="entry name" value="CALPAIN_CAT"/>
    <property type="match status" value="1"/>
</dbReference>
<reference evidence="8" key="1">
    <citation type="submission" date="2022-09" db="EMBL/GenBank/DDBJ databases">
        <title>Aureispira anguillicida sp. nov., isolated from Leptocephalus of Japanese eel Anguilla japonica.</title>
        <authorList>
            <person name="Yuasa K."/>
            <person name="Mekata T."/>
            <person name="Ikunari K."/>
        </authorList>
    </citation>
    <scope>NUCLEOTIDE SEQUENCE</scope>
    <source>
        <strain evidence="8">EL160426</strain>
    </source>
</reference>
<dbReference type="AlphaFoldDB" id="A0A915YG94"/>
<dbReference type="GO" id="GO:0004198">
    <property type="term" value="F:calcium-dependent cysteine-type endopeptidase activity"/>
    <property type="evidence" value="ECO:0007669"/>
    <property type="project" value="InterPro"/>
</dbReference>
<dbReference type="KEGG" id="aup:AsAng_0033230"/>
<dbReference type="InterPro" id="IPR000169">
    <property type="entry name" value="Pept_cys_AS"/>
</dbReference>
<keyword evidence="9" id="KW-1185">Reference proteome</keyword>
<keyword evidence="2 8" id="KW-0645">Protease</keyword>
<accession>A0A915YG94</accession>
<dbReference type="RefSeq" id="WP_264787961.1">
    <property type="nucleotide sequence ID" value="NZ_AP026867.1"/>
</dbReference>
<sequence length="520" mass="59334">MKKNSPQFIEALKALKKLLASFVIQYKTIDVPKEKKQYLVQAQKYAAILKSINPILKKEQLRTSNCLPEDIPASVRKHDKAEGIQILNSNISIIQKYKEDYEQYLLNCFGIQLNWKDGLPSPNVGTKYDFNYGGNGKRLVIYTKEIERAPNIGQAQLSSKLRQYRALESRIRTTLVEENANSSLTEEIDLERLNQLEEFLKEHSGGLHDLYHNIIRDPALKQQYQKIVERIQSDWAENGRMTLLKKKVEKRLQQTIERRQDSPCPNEEPEAKKEQEPFLEQKDFSALPLFHQGIDDTSAIDINDIDQGATGDCYYLSSVAALAKMHPQLFTGEKAMIQKKGDYYEVTLHLREDRSSTQRTPTVIKVSPKVLVDKDGKPKYQGLGDQELWAIILEKAYAQALGGYDNIESGSPREALEVLTGRTSISLDPNTLSNKDLLEKIKASIDCQYPTTISSIGTGEKEVEISFQGKTQKLFQGHAYTLEKVEDNTIFLYNPHGSNHLQLDVKLLKKHFHQIQLLQL</sequence>
<comment type="similarity">
    <text evidence="1">Belongs to the peptidase C2 family.</text>
</comment>
<dbReference type="Proteomes" id="UP001060919">
    <property type="component" value="Chromosome"/>
</dbReference>
<evidence type="ECO:0000259" key="7">
    <source>
        <dbReference type="PROSITE" id="PS50203"/>
    </source>
</evidence>
<organism evidence="8 9">
    <name type="scientific">Aureispira anguillae</name>
    <dbReference type="NCBI Taxonomy" id="2864201"/>
    <lineage>
        <taxon>Bacteria</taxon>
        <taxon>Pseudomonadati</taxon>
        <taxon>Bacteroidota</taxon>
        <taxon>Saprospiria</taxon>
        <taxon>Saprospirales</taxon>
        <taxon>Saprospiraceae</taxon>
        <taxon>Aureispira</taxon>
    </lineage>
</organism>
<dbReference type="PROSITE" id="PS00139">
    <property type="entry name" value="THIOL_PROTEASE_CYS"/>
    <property type="match status" value="1"/>
</dbReference>
<evidence type="ECO:0000256" key="1">
    <source>
        <dbReference type="ARBA" id="ARBA00007623"/>
    </source>
</evidence>
<protein>
    <submittedName>
        <fullName evidence="8">C2 family cysteine protease</fullName>
    </submittedName>
</protein>
<feature type="domain" description="Calpain catalytic" evidence="7">
    <location>
        <begin position="303"/>
        <end position="503"/>
    </location>
</feature>
<dbReference type="PANTHER" id="PTHR10183">
    <property type="entry name" value="CALPAIN"/>
    <property type="match status" value="1"/>
</dbReference>
<proteinExistence type="inferred from homology"/>
<name>A0A915YG94_9BACT</name>
<dbReference type="SUPFAM" id="SSF54001">
    <property type="entry name" value="Cysteine proteinases"/>
    <property type="match status" value="1"/>
</dbReference>
<evidence type="ECO:0000256" key="5">
    <source>
        <dbReference type="PROSITE-ProRule" id="PRU00239"/>
    </source>
</evidence>
<dbReference type="InterPro" id="IPR001300">
    <property type="entry name" value="Peptidase_C2_calpain_cat"/>
</dbReference>
<dbReference type="InterPro" id="IPR038765">
    <property type="entry name" value="Papain-like_cys_pep_sf"/>
</dbReference>
<evidence type="ECO:0000313" key="9">
    <source>
        <dbReference type="Proteomes" id="UP001060919"/>
    </source>
</evidence>
<keyword evidence="3" id="KW-0378">Hydrolase</keyword>
<dbReference type="PANTHER" id="PTHR10183:SF379">
    <property type="entry name" value="CALPAIN-5"/>
    <property type="match status" value="1"/>
</dbReference>
<gene>
    <name evidence="8" type="ORF">AsAng_0033230</name>
</gene>
<evidence type="ECO:0000256" key="4">
    <source>
        <dbReference type="ARBA" id="ARBA00022807"/>
    </source>
</evidence>
<evidence type="ECO:0000313" key="8">
    <source>
        <dbReference type="EMBL" id="BDS12599.1"/>
    </source>
</evidence>
<dbReference type="EMBL" id="AP026867">
    <property type="protein sequence ID" value="BDS12599.1"/>
    <property type="molecule type" value="Genomic_DNA"/>
</dbReference>
<dbReference type="GO" id="GO:0006508">
    <property type="term" value="P:proteolysis"/>
    <property type="evidence" value="ECO:0007669"/>
    <property type="project" value="UniProtKB-KW"/>
</dbReference>
<keyword evidence="4" id="KW-0788">Thiol protease</keyword>
<feature type="region of interest" description="Disordered" evidence="6">
    <location>
        <begin position="256"/>
        <end position="277"/>
    </location>
</feature>